<comment type="similarity">
    <text evidence="1">Belongs to the flagella basal body rod proteins family.</text>
</comment>
<sequence>MSVESIMEATRVGLAYERLRMEAASRNIASSNVPLPANATATRATAGAFSGHLGGAHAQLLDSPAATRAVHDPAHPLADAEGMVRYPDIDLVEEMTSLMTASRGYEANVRAFNLLRGMVAKAFEIGAK</sequence>
<dbReference type="KEGG" id="tbv:H9L17_14355"/>
<reference evidence="3 4" key="1">
    <citation type="submission" date="2020-08" db="EMBL/GenBank/DDBJ databases">
        <title>Genome sequence of Thermomonas brevis KACC 16975T.</title>
        <authorList>
            <person name="Hyun D.-W."/>
            <person name="Bae J.-W."/>
        </authorList>
    </citation>
    <scope>NUCLEOTIDE SEQUENCE [LARGE SCALE GENOMIC DNA]</scope>
    <source>
        <strain evidence="3 4">KACC 16975</strain>
    </source>
</reference>
<proteinExistence type="inferred from homology"/>
<evidence type="ECO:0000313" key="3">
    <source>
        <dbReference type="EMBL" id="QNN46331.1"/>
    </source>
</evidence>
<protein>
    <recommendedName>
        <fullName evidence="2">Flagellar basal-body/hook protein C-terminal domain-containing protein</fullName>
    </recommendedName>
</protein>
<evidence type="ECO:0000313" key="4">
    <source>
        <dbReference type="Proteomes" id="UP000515977"/>
    </source>
</evidence>
<accession>A0A7G9QSK6</accession>
<name>A0A7G9QSK6_9GAMM</name>
<dbReference type="Proteomes" id="UP000515977">
    <property type="component" value="Chromosome"/>
</dbReference>
<dbReference type="AlphaFoldDB" id="A0A7G9QSK6"/>
<evidence type="ECO:0000256" key="1">
    <source>
        <dbReference type="ARBA" id="ARBA00009677"/>
    </source>
</evidence>
<evidence type="ECO:0000259" key="2">
    <source>
        <dbReference type="Pfam" id="PF06429"/>
    </source>
</evidence>
<dbReference type="RefSeq" id="WP_187570097.1">
    <property type="nucleotide sequence ID" value="NZ_CP060711.1"/>
</dbReference>
<dbReference type="Pfam" id="PF06429">
    <property type="entry name" value="Flg_bbr_C"/>
    <property type="match status" value="1"/>
</dbReference>
<dbReference type="EMBL" id="CP060711">
    <property type="protein sequence ID" value="QNN46331.1"/>
    <property type="molecule type" value="Genomic_DNA"/>
</dbReference>
<keyword evidence="4" id="KW-1185">Reference proteome</keyword>
<dbReference type="InterPro" id="IPR010930">
    <property type="entry name" value="Flg_bb/hook_C_dom"/>
</dbReference>
<organism evidence="3 4">
    <name type="scientific">Thermomonas brevis</name>
    <dbReference type="NCBI Taxonomy" id="215691"/>
    <lineage>
        <taxon>Bacteria</taxon>
        <taxon>Pseudomonadati</taxon>
        <taxon>Pseudomonadota</taxon>
        <taxon>Gammaproteobacteria</taxon>
        <taxon>Lysobacterales</taxon>
        <taxon>Lysobacteraceae</taxon>
        <taxon>Thermomonas</taxon>
    </lineage>
</organism>
<feature type="domain" description="Flagellar basal-body/hook protein C-terminal" evidence="2">
    <location>
        <begin position="81"/>
        <end position="118"/>
    </location>
</feature>
<gene>
    <name evidence="3" type="ORF">H9L17_14355</name>
</gene>